<evidence type="ECO:0000313" key="1">
    <source>
        <dbReference type="EMBL" id="AMK11955.1"/>
    </source>
</evidence>
<dbReference type="AlphaFoldDB" id="A0A126QR62"/>
<dbReference type="EMBL" id="CP014206">
    <property type="protein sequence ID" value="AMK11955.1"/>
    <property type="molecule type" value="Genomic_DNA"/>
</dbReference>
<dbReference type="OrthoDB" id="5459098at2"/>
<dbReference type="EMBL" id="SOBK01000009">
    <property type="protein sequence ID" value="TDT87224.1"/>
    <property type="molecule type" value="Genomic_DNA"/>
</dbReference>
<name>A0A126QR62_9BACT</name>
<dbReference type="Proteomes" id="UP000055611">
    <property type="component" value="Chromosome"/>
</dbReference>
<accession>A0A126QR62</accession>
<organism evidence="2 4">
    <name type="scientific">Pseudodesulfovibrio indicus</name>
    <dbReference type="NCBI Taxonomy" id="1716143"/>
    <lineage>
        <taxon>Bacteria</taxon>
        <taxon>Pseudomonadati</taxon>
        <taxon>Thermodesulfobacteriota</taxon>
        <taxon>Desulfovibrionia</taxon>
        <taxon>Desulfovibrionales</taxon>
        <taxon>Desulfovibrionaceae</taxon>
    </lineage>
</organism>
<dbReference type="KEGG" id="dej:AWY79_12945"/>
<gene>
    <name evidence="1" type="ORF">AWY79_12945</name>
    <name evidence="2" type="ORF">EDC59_109111</name>
</gene>
<evidence type="ECO:0000313" key="3">
    <source>
        <dbReference type="Proteomes" id="UP000055611"/>
    </source>
</evidence>
<reference evidence="1 3" key="1">
    <citation type="journal article" date="2016" name="Front. Microbiol.">
        <title>Genome Sequence of the Piezophilic, Mesophilic Sulfate-Reducing Bacterium Desulfovibrio indicus J2T.</title>
        <authorList>
            <person name="Cao J."/>
            <person name="Maignien L."/>
            <person name="Shao Z."/>
            <person name="Alain K."/>
            <person name="Jebbar M."/>
        </authorList>
    </citation>
    <scope>NUCLEOTIDE SEQUENCE [LARGE SCALE GENOMIC DNA]</scope>
    <source>
        <strain evidence="1 3">J2</strain>
    </source>
</reference>
<protein>
    <submittedName>
        <fullName evidence="2">Uncharacterized protein</fullName>
    </submittedName>
</protein>
<reference evidence="2 4" key="2">
    <citation type="submission" date="2019-03" db="EMBL/GenBank/DDBJ databases">
        <title>Genomic Encyclopedia of Type Strains, Phase IV (KMG-IV): sequencing the most valuable type-strain genomes for metagenomic binning, comparative biology and taxonomic classification.</title>
        <authorList>
            <person name="Goeker M."/>
        </authorList>
    </citation>
    <scope>NUCLEOTIDE SEQUENCE [LARGE SCALE GENOMIC DNA]</scope>
    <source>
        <strain evidence="2 4">DSM 101483</strain>
    </source>
</reference>
<keyword evidence="3" id="KW-1185">Reference proteome</keyword>
<evidence type="ECO:0000313" key="2">
    <source>
        <dbReference type="EMBL" id="TDT87224.1"/>
    </source>
</evidence>
<evidence type="ECO:0000313" key="4">
    <source>
        <dbReference type="Proteomes" id="UP000295506"/>
    </source>
</evidence>
<dbReference type="Proteomes" id="UP000295506">
    <property type="component" value="Unassembled WGS sequence"/>
</dbReference>
<sequence>MMAESKKPLTPVKPAAMEMIFLYPCPHCSREVPLIAPSRPAMAQCDACRENFPIVPVDDRTIRYLKLILAGGKAGIDPDFL</sequence>
<proteinExistence type="predicted"/>